<dbReference type="RefSeq" id="WP_072784046.1">
    <property type="nucleotide sequence ID" value="NZ_FRCX01000004.1"/>
</dbReference>
<organism evidence="1 2">
    <name type="scientific">Duganella sacchari</name>
    <dbReference type="NCBI Taxonomy" id="551987"/>
    <lineage>
        <taxon>Bacteria</taxon>
        <taxon>Pseudomonadati</taxon>
        <taxon>Pseudomonadota</taxon>
        <taxon>Betaproteobacteria</taxon>
        <taxon>Burkholderiales</taxon>
        <taxon>Oxalobacteraceae</taxon>
        <taxon>Telluria group</taxon>
        <taxon>Duganella</taxon>
    </lineage>
</organism>
<gene>
    <name evidence="1" type="ORF">SAMN05192549_104204</name>
</gene>
<sequence>MKIADVDLSVTNDGFLKVDAMATTPTLGWTNVGLQPVEYVMFPGDGVLDIQLVGTAPVGAAATSIGHFPVSVVVSDKPEVRGVRISWQNERLITVLRAVKNAEDIGKAPIFLEAGSIQGDQLFLNVRYAGGCGPHSFQLGWDGAFLKSFPPQIILRLSHNPLQDECKAVQSELLQFDLSTALGETPPELMKIHVASVQNQISIDVPR</sequence>
<evidence type="ECO:0000313" key="1">
    <source>
        <dbReference type="EMBL" id="SHN07922.1"/>
    </source>
</evidence>
<dbReference type="Proteomes" id="UP000184339">
    <property type="component" value="Unassembled WGS sequence"/>
</dbReference>
<name>A0A1M7NVC5_9BURK</name>
<accession>A0A1M7NVC5</accession>
<keyword evidence="2" id="KW-1185">Reference proteome</keyword>
<protein>
    <submittedName>
        <fullName evidence="1">Uncharacterized protein</fullName>
    </submittedName>
</protein>
<reference evidence="2" key="1">
    <citation type="submission" date="2016-11" db="EMBL/GenBank/DDBJ databases">
        <authorList>
            <person name="Varghese N."/>
            <person name="Submissions S."/>
        </authorList>
    </citation>
    <scope>NUCLEOTIDE SEQUENCE [LARGE SCALE GENOMIC DNA]</scope>
    <source>
        <strain evidence="2">Sac-22</strain>
    </source>
</reference>
<dbReference type="EMBL" id="FRCX01000004">
    <property type="protein sequence ID" value="SHN07922.1"/>
    <property type="molecule type" value="Genomic_DNA"/>
</dbReference>
<proteinExistence type="predicted"/>
<dbReference type="AlphaFoldDB" id="A0A1M7NVC5"/>
<dbReference type="OrthoDB" id="1118380at2"/>
<evidence type="ECO:0000313" key="2">
    <source>
        <dbReference type="Proteomes" id="UP000184339"/>
    </source>
</evidence>
<dbReference type="STRING" id="551987.SAMN05192549_104204"/>